<reference evidence="2 3" key="1">
    <citation type="journal article" date="2015" name="Nature">
        <title>rRNA introns, odd ribosomes, and small enigmatic genomes across a large radiation of phyla.</title>
        <authorList>
            <person name="Brown C.T."/>
            <person name="Hug L.A."/>
            <person name="Thomas B.C."/>
            <person name="Sharon I."/>
            <person name="Castelle C.J."/>
            <person name="Singh A."/>
            <person name="Wilkins M.J."/>
            <person name="Williams K.H."/>
            <person name="Banfield J.F."/>
        </authorList>
    </citation>
    <scope>NUCLEOTIDE SEQUENCE [LARGE SCALE GENOMIC DNA]</scope>
</reference>
<evidence type="ECO:0000313" key="3">
    <source>
        <dbReference type="Proteomes" id="UP000034050"/>
    </source>
</evidence>
<dbReference type="Gene3D" id="3.40.960.10">
    <property type="entry name" value="VSR Endonuclease"/>
    <property type="match status" value="1"/>
</dbReference>
<dbReference type="PANTHER" id="PTHR38590:SF1">
    <property type="entry name" value="BLL0828 PROTEIN"/>
    <property type="match status" value="1"/>
</dbReference>
<dbReference type="STRING" id="1618446.UV61_C0004G0038"/>
<gene>
    <name evidence="2" type="ORF">UV61_C0004G0038</name>
</gene>
<dbReference type="InterPro" id="IPR011335">
    <property type="entry name" value="Restrct_endonuc-II-like"/>
</dbReference>
<dbReference type="InterPro" id="IPR007569">
    <property type="entry name" value="DUF559"/>
</dbReference>
<dbReference type="EMBL" id="LCFD01000004">
    <property type="protein sequence ID" value="KKS87112.1"/>
    <property type="molecule type" value="Genomic_DNA"/>
</dbReference>
<organism evidence="2 3">
    <name type="scientific">Candidatus Gottesmanbacteria bacterium GW2011_GWB1_43_11</name>
    <dbReference type="NCBI Taxonomy" id="1618446"/>
    <lineage>
        <taxon>Bacteria</taxon>
        <taxon>Candidatus Gottesmaniibacteriota</taxon>
    </lineage>
</organism>
<sequence>MTRIFNKPELEKYRSRLRNNQTDAERKLWSKLRKRQFFGHRFVRQFSIGKFIVDFYSPQLRVAIELDGGQHNSDQNKFYDQKRSDYLKSLGIRVVRFWDNELLNNMEGVLEKLTEHITPPHLPFPKRGGK</sequence>
<dbReference type="PANTHER" id="PTHR38590">
    <property type="entry name" value="BLL0828 PROTEIN"/>
    <property type="match status" value="1"/>
</dbReference>
<evidence type="ECO:0000259" key="1">
    <source>
        <dbReference type="Pfam" id="PF04480"/>
    </source>
</evidence>
<dbReference type="InterPro" id="IPR047216">
    <property type="entry name" value="Endonuclease_DUF559_bact"/>
</dbReference>
<feature type="domain" description="DUF559" evidence="1">
    <location>
        <begin position="12"/>
        <end position="117"/>
    </location>
</feature>
<dbReference type="SUPFAM" id="SSF52980">
    <property type="entry name" value="Restriction endonuclease-like"/>
    <property type="match status" value="1"/>
</dbReference>
<accession>A0A0G1CNR4</accession>
<name>A0A0G1CNR4_9BACT</name>
<dbReference type="CDD" id="cd01038">
    <property type="entry name" value="Endonuclease_DUF559"/>
    <property type="match status" value="1"/>
</dbReference>
<dbReference type="Proteomes" id="UP000034050">
    <property type="component" value="Unassembled WGS sequence"/>
</dbReference>
<comment type="caution">
    <text evidence="2">The sequence shown here is derived from an EMBL/GenBank/DDBJ whole genome shotgun (WGS) entry which is preliminary data.</text>
</comment>
<proteinExistence type="predicted"/>
<evidence type="ECO:0000313" key="2">
    <source>
        <dbReference type="EMBL" id="KKS87112.1"/>
    </source>
</evidence>
<protein>
    <recommendedName>
        <fullName evidence="1">DUF559 domain-containing protein</fullName>
    </recommendedName>
</protein>
<dbReference type="AlphaFoldDB" id="A0A0G1CNR4"/>
<dbReference type="Pfam" id="PF04480">
    <property type="entry name" value="DUF559"/>
    <property type="match status" value="1"/>
</dbReference>